<reference evidence="1" key="1">
    <citation type="journal article" date="2013" name="BMC Genomics">
        <title>Unscrambling butterfly oogenesis.</title>
        <authorList>
            <person name="Carter J.M."/>
            <person name="Baker S.C."/>
            <person name="Pink R."/>
            <person name="Carter D.R."/>
            <person name="Collins A."/>
            <person name="Tomlin J."/>
            <person name="Gibbs M."/>
            <person name="Breuker C.J."/>
        </authorList>
    </citation>
    <scope>NUCLEOTIDE SEQUENCE</scope>
    <source>
        <tissue evidence="1">Ovary</tissue>
    </source>
</reference>
<dbReference type="AlphaFoldDB" id="S4PHG1"/>
<accession>S4PHG1</accession>
<sequence length="70" mass="8323">MFWVSCGYLLTSWKLTGSDANIKLTTITETVQLFYGVAYTHILCYRPSEHHYSSYRLRQLDLRSITMFFF</sequence>
<reference evidence="1" key="2">
    <citation type="submission" date="2013-05" db="EMBL/GenBank/DDBJ databases">
        <authorList>
            <person name="Carter J.-M."/>
            <person name="Baker S.C."/>
            <person name="Pink R."/>
            <person name="Carter D.R.F."/>
            <person name="Collins A."/>
            <person name="Tomlin J."/>
            <person name="Gibbs M."/>
            <person name="Breuker C.J."/>
        </authorList>
    </citation>
    <scope>NUCLEOTIDE SEQUENCE</scope>
    <source>
        <tissue evidence="1">Ovary</tissue>
    </source>
</reference>
<evidence type="ECO:0000313" key="1">
    <source>
        <dbReference type="EMBL" id="JAA86755.1"/>
    </source>
</evidence>
<name>S4PHG1_9NEOP</name>
<proteinExistence type="predicted"/>
<protein>
    <submittedName>
        <fullName evidence="1">Uncharacterized protein</fullName>
    </submittedName>
</protein>
<organism evidence="1">
    <name type="scientific">Pararge aegeria</name>
    <name type="common">speckled wood butterfly</name>
    <dbReference type="NCBI Taxonomy" id="116150"/>
    <lineage>
        <taxon>Eukaryota</taxon>
        <taxon>Metazoa</taxon>
        <taxon>Ecdysozoa</taxon>
        <taxon>Arthropoda</taxon>
        <taxon>Hexapoda</taxon>
        <taxon>Insecta</taxon>
        <taxon>Pterygota</taxon>
        <taxon>Neoptera</taxon>
        <taxon>Endopterygota</taxon>
        <taxon>Lepidoptera</taxon>
        <taxon>Glossata</taxon>
        <taxon>Ditrysia</taxon>
        <taxon>Papilionoidea</taxon>
        <taxon>Nymphalidae</taxon>
        <taxon>Satyrinae</taxon>
        <taxon>Satyrini</taxon>
        <taxon>Parargina</taxon>
        <taxon>Pararge</taxon>
    </lineage>
</organism>
<dbReference type="EMBL" id="GAIX01005805">
    <property type="protein sequence ID" value="JAA86755.1"/>
    <property type="molecule type" value="Transcribed_RNA"/>
</dbReference>